<dbReference type="RefSeq" id="WP_136840946.1">
    <property type="nucleotide sequence ID" value="NZ_SWBR01000002.1"/>
</dbReference>
<feature type="coiled-coil region" evidence="1">
    <location>
        <begin position="434"/>
        <end position="461"/>
    </location>
</feature>
<reference evidence="4 5" key="1">
    <citation type="submission" date="2019-04" db="EMBL/GenBank/DDBJ databases">
        <title>Pedobacter sp. RP-3-22 sp. nov., isolated from Arctic soil.</title>
        <authorList>
            <person name="Dahal R.H."/>
            <person name="Kim D.-U."/>
        </authorList>
    </citation>
    <scope>NUCLEOTIDE SEQUENCE [LARGE SCALE GENOMIC DNA]</scope>
    <source>
        <strain evidence="4 5">RP-3-22</strain>
    </source>
</reference>
<evidence type="ECO:0000256" key="1">
    <source>
        <dbReference type="SAM" id="Coils"/>
    </source>
</evidence>
<dbReference type="SUPFAM" id="SSF48452">
    <property type="entry name" value="TPR-like"/>
    <property type="match status" value="2"/>
</dbReference>
<dbReference type="Gene3D" id="1.25.40.10">
    <property type="entry name" value="Tetratricopeptide repeat domain"/>
    <property type="match status" value="2"/>
</dbReference>
<keyword evidence="2" id="KW-0812">Transmembrane</keyword>
<feature type="chain" id="PRO_5020520955" description="HTH luxR-type domain-containing protein" evidence="3">
    <location>
        <begin position="21"/>
        <end position="581"/>
    </location>
</feature>
<sequence>MRLPLSLFLCIFLCSFKVKAQSKLIVPYIKAWEVSDTSQTHEAEKTYSLLKSKRDVNEYHQIINQMYAYLKDNPDDRLWIRTTMFDVYGRIELGVWKSSEFAKGGPLLIKCIKIASKLKDDQLMAELYAQYAELSPYASSYVLYNLKAIELQKKIGVSHFVYVANRYYNVSLGLYLNEDYKQSINYGRKFLSFDSKEKNGTDPNLHILQIDIIGAAYFRLGNIDDSKYYYQKLLDTLIKKPHTELDNQQLWIAIAKGNIGRILALQNQEDKAIPLIKEHLETSLRLKSFNNVAIAENNLGNIYLKNKAYGKALNEFKNAYRYAIKSNLLKEKALASKGIADVFKVTKEIDSAFAYYALHQKYRDSLTENVNNGKLSAINASIAFDDMQDNLQEANNTISNQRLTRNFILIAIVLLTVISLLFYNRKMLQQKHLAETLARKQKLAEQEANQAKEQILSFTENIIEKENLIFNLQKQLADGYEQLNESLLRYTLVTDTEWEKFRLEFSKAYPDFLPSLQKVLPSISPAEERLATLLCLKLTTNQIANTLGISKDSVGRSKRRLKQRLSLGTESVLEDFICRLV</sequence>
<dbReference type="SMART" id="SM00028">
    <property type="entry name" value="TPR"/>
    <property type="match status" value="5"/>
</dbReference>
<name>A0A4U1CUI8_9SPHI</name>
<feature type="transmembrane region" description="Helical" evidence="2">
    <location>
        <begin position="403"/>
        <end position="423"/>
    </location>
</feature>
<accession>A0A4U1CUI8</accession>
<dbReference type="GO" id="GO:0006355">
    <property type="term" value="P:regulation of DNA-templated transcription"/>
    <property type="evidence" value="ECO:0007669"/>
    <property type="project" value="InterPro"/>
</dbReference>
<comment type="caution">
    <text evidence="4">The sequence shown here is derived from an EMBL/GenBank/DDBJ whole genome shotgun (WGS) entry which is preliminary data.</text>
</comment>
<dbReference type="EMBL" id="SWBR01000002">
    <property type="protein sequence ID" value="TKC10780.1"/>
    <property type="molecule type" value="Genomic_DNA"/>
</dbReference>
<keyword evidence="5" id="KW-1185">Reference proteome</keyword>
<keyword evidence="3" id="KW-0732">Signal</keyword>
<dbReference type="GO" id="GO:0003677">
    <property type="term" value="F:DNA binding"/>
    <property type="evidence" value="ECO:0007669"/>
    <property type="project" value="InterPro"/>
</dbReference>
<keyword evidence="1" id="KW-0175">Coiled coil</keyword>
<evidence type="ECO:0000313" key="5">
    <source>
        <dbReference type="Proteomes" id="UP000309488"/>
    </source>
</evidence>
<dbReference type="InterPro" id="IPR016032">
    <property type="entry name" value="Sig_transdc_resp-reg_C-effctor"/>
</dbReference>
<dbReference type="SUPFAM" id="SSF46894">
    <property type="entry name" value="C-terminal effector domain of the bipartite response regulators"/>
    <property type="match status" value="1"/>
</dbReference>
<dbReference type="AlphaFoldDB" id="A0A4U1CUI8"/>
<evidence type="ECO:0000256" key="2">
    <source>
        <dbReference type="SAM" id="Phobius"/>
    </source>
</evidence>
<keyword evidence="2" id="KW-0472">Membrane</keyword>
<organism evidence="4 5">
    <name type="scientific">Pedobacter polaris</name>
    <dbReference type="NCBI Taxonomy" id="2571273"/>
    <lineage>
        <taxon>Bacteria</taxon>
        <taxon>Pseudomonadati</taxon>
        <taxon>Bacteroidota</taxon>
        <taxon>Sphingobacteriia</taxon>
        <taxon>Sphingobacteriales</taxon>
        <taxon>Sphingobacteriaceae</taxon>
        <taxon>Pedobacter</taxon>
    </lineage>
</organism>
<dbReference type="OrthoDB" id="621195at2"/>
<evidence type="ECO:0000256" key="3">
    <source>
        <dbReference type="SAM" id="SignalP"/>
    </source>
</evidence>
<dbReference type="InterPro" id="IPR011990">
    <property type="entry name" value="TPR-like_helical_dom_sf"/>
</dbReference>
<feature type="signal peptide" evidence="3">
    <location>
        <begin position="1"/>
        <end position="20"/>
    </location>
</feature>
<gene>
    <name evidence="4" type="ORF">FA048_11460</name>
</gene>
<dbReference type="InterPro" id="IPR019734">
    <property type="entry name" value="TPR_rpt"/>
</dbReference>
<evidence type="ECO:0008006" key="6">
    <source>
        <dbReference type="Google" id="ProtNLM"/>
    </source>
</evidence>
<proteinExistence type="predicted"/>
<protein>
    <recommendedName>
        <fullName evidence="6">HTH luxR-type domain-containing protein</fullName>
    </recommendedName>
</protein>
<keyword evidence="2" id="KW-1133">Transmembrane helix</keyword>
<evidence type="ECO:0000313" key="4">
    <source>
        <dbReference type="EMBL" id="TKC10780.1"/>
    </source>
</evidence>
<dbReference type="Proteomes" id="UP000309488">
    <property type="component" value="Unassembled WGS sequence"/>
</dbReference>